<dbReference type="PANTHER" id="PTHR42723:SF1">
    <property type="entry name" value="CHLOROPHYLL SYNTHASE, CHLOROPLASTIC"/>
    <property type="match status" value="1"/>
</dbReference>
<sequence>MLLSHYLLYADLFLTISLNLVPLTIVTPIIDTLLSVLKTLFLFTKSDFKTTILPVTIFAATTAPVTDLSSFFQSIFWTWLHLFQFTLANQSLGYEEDMVNKPDRPIPSGRVTVEQARFLRWLSVIPCFFISAYYSPTIFRVSVAFAILTYLYNEMALSANWFTRNVLNGFGVAAFETGATLVAGRNSGSLDSTARLAVILGSSLFATTIHVQDFKDVFGDKKAGRRTLPMIFPVASRISVFVLIMAWSFGLRALWKTGPILSAILIALGSLVGSRFLFMHSVKADQHSYYLYNVSS</sequence>
<dbReference type="Gene3D" id="1.10.357.140">
    <property type="entry name" value="UbiA prenyltransferase"/>
    <property type="match status" value="1"/>
</dbReference>
<comment type="caution">
    <text evidence="6">The sequence shown here is derived from an EMBL/GenBank/DDBJ whole genome shotgun (WGS) entry which is preliminary data.</text>
</comment>
<keyword evidence="7" id="KW-1185">Reference proteome</keyword>
<feature type="transmembrane region" description="Helical" evidence="5">
    <location>
        <begin position="260"/>
        <end position="278"/>
    </location>
</feature>
<evidence type="ECO:0000313" key="6">
    <source>
        <dbReference type="EMBL" id="GJJ06924.1"/>
    </source>
</evidence>
<keyword evidence="2 5" id="KW-0812">Transmembrane</keyword>
<dbReference type="Pfam" id="PF01040">
    <property type="entry name" value="UbiA"/>
    <property type="match status" value="1"/>
</dbReference>
<dbReference type="PANTHER" id="PTHR42723">
    <property type="entry name" value="CHLOROPHYLL SYNTHASE"/>
    <property type="match status" value="1"/>
</dbReference>
<evidence type="ECO:0000256" key="1">
    <source>
        <dbReference type="ARBA" id="ARBA00004141"/>
    </source>
</evidence>
<feature type="transmembrane region" description="Helical" evidence="5">
    <location>
        <begin position="231"/>
        <end position="254"/>
    </location>
</feature>
<evidence type="ECO:0000313" key="7">
    <source>
        <dbReference type="Proteomes" id="UP001050691"/>
    </source>
</evidence>
<feature type="transmembrane region" description="Helical" evidence="5">
    <location>
        <begin position="127"/>
        <end position="152"/>
    </location>
</feature>
<evidence type="ECO:0000256" key="5">
    <source>
        <dbReference type="SAM" id="Phobius"/>
    </source>
</evidence>
<keyword evidence="3 5" id="KW-1133">Transmembrane helix</keyword>
<dbReference type="CDD" id="cd13965">
    <property type="entry name" value="PT_UbiA_3"/>
    <property type="match status" value="1"/>
</dbReference>
<dbReference type="InterPro" id="IPR050475">
    <property type="entry name" value="Prenyltransferase_related"/>
</dbReference>
<evidence type="ECO:0000256" key="2">
    <source>
        <dbReference type="ARBA" id="ARBA00022692"/>
    </source>
</evidence>
<dbReference type="InterPro" id="IPR000537">
    <property type="entry name" value="UbiA_prenyltransferase"/>
</dbReference>
<dbReference type="Proteomes" id="UP001050691">
    <property type="component" value="Unassembled WGS sequence"/>
</dbReference>
<dbReference type="GO" id="GO:0016765">
    <property type="term" value="F:transferase activity, transferring alkyl or aryl (other than methyl) groups"/>
    <property type="evidence" value="ECO:0007669"/>
    <property type="project" value="InterPro"/>
</dbReference>
<accession>A0AAV5A2F4</accession>
<name>A0AAV5A2F4_9AGAM</name>
<comment type="subcellular location">
    <subcellularLocation>
        <location evidence="1">Membrane</location>
        <topology evidence="1">Multi-pass membrane protein</topology>
    </subcellularLocation>
</comment>
<dbReference type="InterPro" id="IPR044878">
    <property type="entry name" value="UbiA_sf"/>
</dbReference>
<dbReference type="AlphaFoldDB" id="A0AAV5A2F4"/>
<dbReference type="GO" id="GO:0016020">
    <property type="term" value="C:membrane"/>
    <property type="evidence" value="ECO:0007669"/>
    <property type="project" value="UniProtKB-SubCell"/>
</dbReference>
<proteinExistence type="predicted"/>
<protein>
    <submittedName>
        <fullName evidence="6">Uncharacterized protein</fullName>
    </submittedName>
</protein>
<organism evidence="6 7">
    <name type="scientific">Clathrus columnatus</name>
    <dbReference type="NCBI Taxonomy" id="1419009"/>
    <lineage>
        <taxon>Eukaryota</taxon>
        <taxon>Fungi</taxon>
        <taxon>Dikarya</taxon>
        <taxon>Basidiomycota</taxon>
        <taxon>Agaricomycotina</taxon>
        <taxon>Agaricomycetes</taxon>
        <taxon>Phallomycetidae</taxon>
        <taxon>Phallales</taxon>
        <taxon>Clathraceae</taxon>
        <taxon>Clathrus</taxon>
    </lineage>
</organism>
<dbReference type="EMBL" id="BPWL01000002">
    <property type="protein sequence ID" value="GJJ06924.1"/>
    <property type="molecule type" value="Genomic_DNA"/>
</dbReference>
<evidence type="ECO:0000256" key="4">
    <source>
        <dbReference type="ARBA" id="ARBA00023136"/>
    </source>
</evidence>
<evidence type="ECO:0000256" key="3">
    <source>
        <dbReference type="ARBA" id="ARBA00022989"/>
    </source>
</evidence>
<gene>
    <name evidence="6" type="ORF">Clacol_001120</name>
</gene>
<keyword evidence="4 5" id="KW-0472">Membrane</keyword>
<reference evidence="6" key="1">
    <citation type="submission" date="2021-10" db="EMBL/GenBank/DDBJ databases">
        <title>De novo Genome Assembly of Clathrus columnatus (Basidiomycota, Fungi) Using Illumina and Nanopore Sequence Data.</title>
        <authorList>
            <person name="Ogiso-Tanaka E."/>
            <person name="Itagaki H."/>
            <person name="Hosoya T."/>
            <person name="Hosaka K."/>
        </authorList>
    </citation>
    <scope>NUCLEOTIDE SEQUENCE</scope>
    <source>
        <strain evidence="6">MO-923</strain>
    </source>
</reference>
<feature type="transmembrane region" description="Helical" evidence="5">
    <location>
        <begin position="20"/>
        <end position="43"/>
    </location>
</feature>